<comment type="similarity">
    <text evidence="1">Belongs to the GerABKA family.</text>
</comment>
<evidence type="ECO:0000256" key="3">
    <source>
        <dbReference type="SAM" id="Phobius"/>
    </source>
</evidence>
<organism evidence="4 5">
    <name type="scientific">Sporomusa acidovorans (strain ATCC 49682 / DSM 3132 / Mol)</name>
    <dbReference type="NCBI Taxonomy" id="1123286"/>
    <lineage>
        <taxon>Bacteria</taxon>
        <taxon>Bacillati</taxon>
        <taxon>Bacillota</taxon>
        <taxon>Negativicutes</taxon>
        <taxon>Selenomonadales</taxon>
        <taxon>Sporomusaceae</taxon>
        <taxon>Sporomusa</taxon>
    </lineage>
</organism>
<feature type="transmembrane region" description="Helical" evidence="3">
    <location>
        <begin position="499"/>
        <end position="518"/>
    </location>
</feature>
<dbReference type="InterPro" id="IPR050768">
    <property type="entry name" value="UPF0353/GerABKA_families"/>
</dbReference>
<sequence>MKSNLLSMAINNIKSILGYSPPIDPDPFILDENRPFDSRTTPAKGPAAQTSLKQFSCLLRFSQRLEQYIQKTARIINNRPATESFVQLRLELDALEKQWRDLSPVRLGYQLSQKPDALPLSTSLEENKRILQEIYQLPRNKDIIVREFTLSDSLYPNAALVYIDGMINSEKLARFVLQPLMSYQRPSPPKDKDVIGQIIANVLPNSSVRRENAYCKLQEGINSGDTVIIIDGLAEAIIVETKGWEHRSVSTPQTEQTVRGSQAAFTENLRVNTGLIRSILHSSDLVTEMVKVGKRGQLNCAVIYLNSIANTSLTAEVIRRLEGVSTDYVIDTGQLIQFIEDFPQSIFPLSVSTERPDRVASYLVEGRVALILEGNPFAQILPVSFFSFFHSAEDFSVNAIITNFMRILRLFGALISSVLPSLYIAIAYFHQEAIPTELLMAIAGSRENVPFPAIVEVIMMELSFELIREAGVRIPGILGSTIGIVGAIILGQAAVTARIVSPIIVVIIAITGLASFTIPEYRMASAVRIIRFGLLIFAWVMGLVGLGYALLGLTVILCRLKSFGMPYMSPIGPKSLTSSDIVLRGAVFNQETRPDALNTKNPQRQPKISRLWKKKTVVERDEH</sequence>
<evidence type="ECO:0000256" key="2">
    <source>
        <dbReference type="ARBA" id="ARBA00023136"/>
    </source>
</evidence>
<dbReference type="Proteomes" id="UP000216052">
    <property type="component" value="Chromosome"/>
</dbReference>
<keyword evidence="2 3" id="KW-0472">Membrane</keyword>
<proteinExistence type="inferred from homology"/>
<feature type="transmembrane region" description="Helical" evidence="3">
    <location>
        <begin position="530"/>
        <end position="557"/>
    </location>
</feature>
<evidence type="ECO:0008006" key="6">
    <source>
        <dbReference type="Google" id="ProtNLM"/>
    </source>
</evidence>
<reference evidence="4" key="1">
    <citation type="submission" date="2024-05" db="EMBL/GenBank/DDBJ databases">
        <title>Isolation and characterization of Sporomusa carbonis sp. nov., a carboxydotrophic hydrogenogen in the genus of Sporomusa isolated from a charcoal burning pile.</title>
        <authorList>
            <person name="Boeer T."/>
            <person name="Rosenbaum F."/>
            <person name="Eysell L."/>
            <person name="Mueller V."/>
            <person name="Daniel R."/>
            <person name="Poehlein A."/>
        </authorList>
    </citation>
    <scope>NUCLEOTIDE SEQUENCE [LARGE SCALE GENOMIC DNA]</scope>
    <source>
        <strain evidence="4">DSM 3132</strain>
    </source>
</reference>
<dbReference type="PANTHER" id="PTHR22550:SF5">
    <property type="entry name" value="LEUCINE ZIPPER PROTEIN 4"/>
    <property type="match status" value="1"/>
</dbReference>
<keyword evidence="5" id="KW-1185">Reference proteome</keyword>
<name>A0ABZ3J234_SPOA4</name>
<dbReference type="PANTHER" id="PTHR22550">
    <property type="entry name" value="SPORE GERMINATION PROTEIN"/>
    <property type="match status" value="1"/>
</dbReference>
<dbReference type="EMBL" id="CP155571">
    <property type="protein sequence ID" value="XFO72443.1"/>
    <property type="molecule type" value="Genomic_DNA"/>
</dbReference>
<dbReference type="Pfam" id="PF03323">
    <property type="entry name" value="GerA"/>
    <property type="match status" value="1"/>
</dbReference>
<evidence type="ECO:0000313" key="4">
    <source>
        <dbReference type="EMBL" id="XFO72443.1"/>
    </source>
</evidence>
<feature type="transmembrane region" description="Helical" evidence="3">
    <location>
        <begin position="410"/>
        <end position="429"/>
    </location>
</feature>
<gene>
    <name evidence="4" type="ORF">SPACI_024950</name>
</gene>
<dbReference type="InterPro" id="IPR004995">
    <property type="entry name" value="Spore_Ger"/>
</dbReference>
<dbReference type="RefSeq" id="WP_245692307.1">
    <property type="nucleotide sequence ID" value="NZ_CP155571.1"/>
</dbReference>
<evidence type="ECO:0000256" key="1">
    <source>
        <dbReference type="ARBA" id="ARBA00005278"/>
    </source>
</evidence>
<keyword evidence="3" id="KW-0812">Transmembrane</keyword>
<protein>
    <recommendedName>
        <fullName evidence="6">Spore germination protein B1</fullName>
    </recommendedName>
</protein>
<feature type="transmembrane region" description="Helical" evidence="3">
    <location>
        <begin position="474"/>
        <end position="493"/>
    </location>
</feature>
<evidence type="ECO:0000313" key="5">
    <source>
        <dbReference type="Proteomes" id="UP000216052"/>
    </source>
</evidence>
<accession>A0ABZ3J234</accession>
<keyword evidence="3" id="KW-1133">Transmembrane helix</keyword>